<dbReference type="HOGENOM" id="CLU_3050623_0_0_1"/>
<dbReference type="EMBL" id="JQFK01000974">
    <property type="protein sequence ID" value="KGK35095.1"/>
    <property type="molecule type" value="Genomic_DNA"/>
</dbReference>
<dbReference type="Proteomes" id="UP000029867">
    <property type="component" value="Unassembled WGS sequence"/>
</dbReference>
<dbReference type="AlphaFoldDB" id="A0A099NRA2"/>
<sequence>MEKDKNITLETQVSDGYRQNEDGDEILDSGLKAGLKNRMINLIALCGLIGPGGY</sequence>
<accession>A0A099NRA2</accession>
<dbReference type="VEuPathDB" id="FungiDB:C5L36_0C04680"/>
<reference evidence="3" key="1">
    <citation type="journal article" date="2014" name="Microb. Cell Fact.">
        <title>Exploiting Issatchenkia orientalis SD108 for succinic acid production.</title>
        <authorList>
            <person name="Xiao H."/>
            <person name="Shao Z."/>
            <person name="Jiang Y."/>
            <person name="Dole S."/>
            <person name="Zhao H."/>
        </authorList>
    </citation>
    <scope>NUCLEOTIDE SEQUENCE [LARGE SCALE GENOMIC DNA]</scope>
    <source>
        <strain evidence="3">SD108</strain>
    </source>
</reference>
<evidence type="ECO:0000313" key="2">
    <source>
        <dbReference type="EMBL" id="KGK35095.1"/>
    </source>
</evidence>
<evidence type="ECO:0000313" key="3">
    <source>
        <dbReference type="Proteomes" id="UP000029867"/>
    </source>
</evidence>
<name>A0A099NRA2_PICKU</name>
<comment type="caution">
    <text evidence="2">The sequence shown here is derived from an EMBL/GenBank/DDBJ whole genome shotgun (WGS) entry which is preliminary data.</text>
</comment>
<proteinExistence type="predicted"/>
<protein>
    <submittedName>
        <fullName evidence="2">Uncharacterized protein</fullName>
    </submittedName>
</protein>
<evidence type="ECO:0000256" key="1">
    <source>
        <dbReference type="SAM" id="MobiDB-lite"/>
    </source>
</evidence>
<feature type="region of interest" description="Disordered" evidence="1">
    <location>
        <begin position="1"/>
        <end position="21"/>
    </location>
</feature>
<gene>
    <name evidence="2" type="ORF">JL09_g5755</name>
</gene>
<organism evidence="2 3">
    <name type="scientific">Pichia kudriavzevii</name>
    <name type="common">Yeast</name>
    <name type="synonym">Issatchenkia orientalis</name>
    <dbReference type="NCBI Taxonomy" id="4909"/>
    <lineage>
        <taxon>Eukaryota</taxon>
        <taxon>Fungi</taxon>
        <taxon>Dikarya</taxon>
        <taxon>Ascomycota</taxon>
        <taxon>Saccharomycotina</taxon>
        <taxon>Pichiomycetes</taxon>
        <taxon>Pichiales</taxon>
        <taxon>Pichiaceae</taxon>
        <taxon>Pichia</taxon>
    </lineage>
</organism>